<dbReference type="InterPro" id="IPR007493">
    <property type="entry name" value="DUF538"/>
</dbReference>
<keyword evidence="1" id="KW-1185">Reference proteome</keyword>
<dbReference type="PANTHER" id="PTHR31676:SF27">
    <property type="entry name" value="EXPRESSED PROTEIN"/>
    <property type="match status" value="1"/>
</dbReference>
<sequence>MKNKLMDSAPSTQQSCCMEVQRLECSPVTVSCNASNKVTISAEDKRQKKDSSRITEGMTAYEMLEKFNFPKGMLPRGVKGYVLHEDNRFEVFLDGDCKFEVEGGYSLYYKRRITGRVGFGSLKDLEGVSVKYFFIWFGITEVNRGDVNLDFYVGPMSASFPLSNFE</sequence>
<dbReference type="KEGG" id="nnu:104610211"/>
<dbReference type="RefSeq" id="XP_010275026.1">
    <property type="nucleotide sequence ID" value="XM_010276724.2"/>
</dbReference>
<dbReference type="OrthoDB" id="1897482at2759"/>
<evidence type="ECO:0000313" key="2">
    <source>
        <dbReference type="RefSeq" id="XP_010275026.1"/>
    </source>
</evidence>
<dbReference type="SUPFAM" id="SSF141562">
    <property type="entry name" value="At5g01610-like"/>
    <property type="match status" value="1"/>
</dbReference>
<gene>
    <name evidence="2" type="primary">LOC104610211</name>
</gene>
<organism evidence="1 2">
    <name type="scientific">Nelumbo nucifera</name>
    <name type="common">Sacred lotus</name>
    <dbReference type="NCBI Taxonomy" id="4432"/>
    <lineage>
        <taxon>Eukaryota</taxon>
        <taxon>Viridiplantae</taxon>
        <taxon>Streptophyta</taxon>
        <taxon>Embryophyta</taxon>
        <taxon>Tracheophyta</taxon>
        <taxon>Spermatophyta</taxon>
        <taxon>Magnoliopsida</taxon>
        <taxon>Proteales</taxon>
        <taxon>Nelumbonaceae</taxon>
        <taxon>Nelumbo</taxon>
    </lineage>
</organism>
<name>A0A1U8B6B3_NELNU</name>
<dbReference type="Proteomes" id="UP000189703">
    <property type="component" value="Unplaced"/>
</dbReference>
<evidence type="ECO:0000313" key="1">
    <source>
        <dbReference type="Proteomes" id="UP000189703"/>
    </source>
</evidence>
<reference evidence="2" key="1">
    <citation type="submission" date="2025-08" db="UniProtKB">
        <authorList>
            <consortium name="RefSeq"/>
        </authorList>
    </citation>
    <scope>IDENTIFICATION</scope>
</reference>
<dbReference type="Pfam" id="PF04398">
    <property type="entry name" value="DUF538"/>
    <property type="match status" value="1"/>
</dbReference>
<dbReference type="PANTHER" id="PTHR31676">
    <property type="entry name" value="T31J12.3 PROTEIN-RELATED"/>
    <property type="match status" value="1"/>
</dbReference>
<accession>A0A1U8B6B3</accession>
<dbReference type="Gene3D" id="2.30.240.10">
    <property type="entry name" value="At5g01610-like"/>
    <property type="match status" value="1"/>
</dbReference>
<dbReference type="AlphaFoldDB" id="A0A1U8B6B3"/>
<dbReference type="OMA" id="MLEDCEC"/>
<dbReference type="STRING" id="4432.A0A1U8B6B3"/>
<dbReference type="InterPro" id="IPR036758">
    <property type="entry name" value="At5g01610-like"/>
</dbReference>
<protein>
    <submittedName>
        <fullName evidence="2">Uncharacterized protein LOC104610211</fullName>
    </submittedName>
</protein>
<dbReference type="GeneID" id="104610211"/>
<proteinExistence type="predicted"/>
<dbReference type="eggNOG" id="ENOG502S26J">
    <property type="taxonomic scope" value="Eukaryota"/>
</dbReference>